<keyword evidence="2" id="KW-1133">Transmembrane helix</keyword>
<dbReference type="Pfam" id="PF00563">
    <property type="entry name" value="EAL"/>
    <property type="match status" value="1"/>
</dbReference>
<dbReference type="InterPro" id="IPR000160">
    <property type="entry name" value="GGDEF_dom"/>
</dbReference>
<dbReference type="SMART" id="SM00267">
    <property type="entry name" value="GGDEF"/>
    <property type="match status" value="1"/>
</dbReference>
<dbReference type="Pfam" id="PF00990">
    <property type="entry name" value="GGDEF"/>
    <property type="match status" value="1"/>
</dbReference>
<dbReference type="CDD" id="cd01949">
    <property type="entry name" value="GGDEF"/>
    <property type="match status" value="1"/>
</dbReference>
<comment type="caution">
    <text evidence="5">The sequence shown here is derived from an EMBL/GenBank/DDBJ whole genome shotgun (WGS) entry which is preliminary data.</text>
</comment>
<feature type="domain" description="EAL" evidence="3">
    <location>
        <begin position="247"/>
        <end position="502"/>
    </location>
</feature>
<feature type="domain" description="GGDEF" evidence="4">
    <location>
        <begin position="102"/>
        <end position="238"/>
    </location>
</feature>
<feature type="transmembrane region" description="Helical" evidence="2">
    <location>
        <begin position="12"/>
        <end position="38"/>
    </location>
</feature>
<dbReference type="Gene3D" id="3.30.70.270">
    <property type="match status" value="1"/>
</dbReference>
<evidence type="ECO:0000259" key="4">
    <source>
        <dbReference type="PROSITE" id="PS50887"/>
    </source>
</evidence>
<dbReference type="InterPro" id="IPR029787">
    <property type="entry name" value="Nucleotide_cyclase"/>
</dbReference>
<organism evidence="5 6">
    <name type="scientific">Actibacterium pelagium</name>
    <dbReference type="NCBI Taxonomy" id="2029103"/>
    <lineage>
        <taxon>Bacteria</taxon>
        <taxon>Pseudomonadati</taxon>
        <taxon>Pseudomonadota</taxon>
        <taxon>Alphaproteobacteria</taxon>
        <taxon>Rhodobacterales</taxon>
        <taxon>Roseobacteraceae</taxon>
        <taxon>Actibacterium</taxon>
    </lineage>
</organism>
<feature type="transmembrane region" description="Helical" evidence="2">
    <location>
        <begin position="44"/>
        <end position="63"/>
    </location>
</feature>
<keyword evidence="1" id="KW-0175">Coiled coil</keyword>
<evidence type="ECO:0000259" key="3">
    <source>
        <dbReference type="PROSITE" id="PS50883"/>
    </source>
</evidence>
<evidence type="ECO:0000313" key="5">
    <source>
        <dbReference type="EMBL" id="GGE36735.1"/>
    </source>
</evidence>
<dbReference type="NCBIfam" id="TIGR00254">
    <property type="entry name" value="GGDEF"/>
    <property type="match status" value="1"/>
</dbReference>
<dbReference type="Gene3D" id="3.20.20.450">
    <property type="entry name" value="EAL domain"/>
    <property type="match status" value="1"/>
</dbReference>
<dbReference type="Proteomes" id="UP000606730">
    <property type="component" value="Unassembled WGS sequence"/>
</dbReference>
<dbReference type="InterPro" id="IPR035919">
    <property type="entry name" value="EAL_sf"/>
</dbReference>
<evidence type="ECO:0000256" key="1">
    <source>
        <dbReference type="SAM" id="Coils"/>
    </source>
</evidence>
<dbReference type="SUPFAM" id="SSF141868">
    <property type="entry name" value="EAL domain-like"/>
    <property type="match status" value="1"/>
</dbReference>
<dbReference type="CDD" id="cd01948">
    <property type="entry name" value="EAL"/>
    <property type="match status" value="1"/>
</dbReference>
<protein>
    <submittedName>
        <fullName evidence="5">Diguanylate cyclase</fullName>
    </submittedName>
</protein>
<feature type="coiled-coil region" evidence="1">
    <location>
        <begin position="233"/>
        <end position="260"/>
    </location>
</feature>
<dbReference type="EMBL" id="BMKN01000001">
    <property type="protein sequence ID" value="GGE36735.1"/>
    <property type="molecule type" value="Genomic_DNA"/>
</dbReference>
<dbReference type="PANTHER" id="PTHR33121:SF70">
    <property type="entry name" value="SIGNALING PROTEIN YKOW"/>
    <property type="match status" value="1"/>
</dbReference>
<dbReference type="InterPro" id="IPR001633">
    <property type="entry name" value="EAL_dom"/>
</dbReference>
<keyword evidence="6" id="KW-1185">Reference proteome</keyword>
<dbReference type="SUPFAM" id="SSF55073">
    <property type="entry name" value="Nucleotide cyclase"/>
    <property type="match status" value="1"/>
</dbReference>
<name>A0A917AA56_9RHOB</name>
<keyword evidence="2" id="KW-0812">Transmembrane</keyword>
<dbReference type="PANTHER" id="PTHR33121">
    <property type="entry name" value="CYCLIC DI-GMP PHOSPHODIESTERASE PDEF"/>
    <property type="match status" value="1"/>
</dbReference>
<dbReference type="InterPro" id="IPR050706">
    <property type="entry name" value="Cyclic-di-GMP_PDE-like"/>
</dbReference>
<reference evidence="5" key="2">
    <citation type="submission" date="2020-09" db="EMBL/GenBank/DDBJ databases">
        <authorList>
            <person name="Sun Q."/>
            <person name="Zhou Y."/>
        </authorList>
    </citation>
    <scope>NUCLEOTIDE SEQUENCE</scope>
    <source>
        <strain evidence="5">CGMCC 1.16012</strain>
    </source>
</reference>
<keyword evidence="2" id="KW-0472">Membrane</keyword>
<dbReference type="PROSITE" id="PS50883">
    <property type="entry name" value="EAL"/>
    <property type="match status" value="1"/>
</dbReference>
<dbReference type="RefSeq" id="WP_095596977.1">
    <property type="nucleotide sequence ID" value="NZ_BMKN01000001.1"/>
</dbReference>
<evidence type="ECO:0000313" key="6">
    <source>
        <dbReference type="Proteomes" id="UP000606730"/>
    </source>
</evidence>
<dbReference type="AlphaFoldDB" id="A0A917AA56"/>
<proteinExistence type="predicted"/>
<dbReference type="InterPro" id="IPR043128">
    <property type="entry name" value="Rev_trsase/Diguanyl_cyclase"/>
</dbReference>
<dbReference type="SMART" id="SM00052">
    <property type="entry name" value="EAL"/>
    <property type="match status" value="1"/>
</dbReference>
<gene>
    <name evidence="5" type="ORF">GCM10011517_00570</name>
</gene>
<accession>A0A917AA56</accession>
<dbReference type="PROSITE" id="PS50887">
    <property type="entry name" value="GGDEF"/>
    <property type="match status" value="1"/>
</dbReference>
<evidence type="ECO:0000256" key="2">
    <source>
        <dbReference type="SAM" id="Phobius"/>
    </source>
</evidence>
<reference evidence="5" key="1">
    <citation type="journal article" date="2014" name="Int. J. Syst. Evol. Microbiol.">
        <title>Complete genome sequence of Corynebacterium casei LMG S-19264T (=DSM 44701T), isolated from a smear-ripened cheese.</title>
        <authorList>
            <consortium name="US DOE Joint Genome Institute (JGI-PGF)"/>
            <person name="Walter F."/>
            <person name="Albersmeier A."/>
            <person name="Kalinowski J."/>
            <person name="Ruckert C."/>
        </authorList>
    </citation>
    <scope>NUCLEOTIDE SEQUENCE</scope>
    <source>
        <strain evidence="5">CGMCC 1.16012</strain>
    </source>
</reference>
<dbReference type="GO" id="GO:0071111">
    <property type="term" value="F:cyclic-guanylate-specific phosphodiesterase activity"/>
    <property type="evidence" value="ECO:0007669"/>
    <property type="project" value="InterPro"/>
</dbReference>
<dbReference type="OrthoDB" id="9814202at2"/>
<sequence length="516" mass="56020">MPRPLPSDATPFLKFFSVVFGLPQALALIPIVVLSAYWLGGEGALIATTLLVPLVIGMGQFLANGARRYRRHSIDGITGLPLRTSAIDALDDALSGEENVGKTTSCIALTLEGLSDLSGRHGSPAADKAIKLVGERLSAALRDNDTLVRLGGAGFAVALAPLHRADLESLLQICARLQDTVREPIPVDASAAYLSCSVGFCLPHRSPAQTGDAMLAAAETAMREAQANGPGAIRAFSSEMQTAVRKRHNLEDEVARALEQGEIRPWFQPQISTDTGKITGLEALARWPHIDYGMIPPSDFLPAIEQAGLSTRLTEEILRKSFWALRGWDDAGLSVPTVGVNFSSEELNNPKLLDHIKWELDRFDLAPERLTIEVLETVVSDNNSDMISRNISALSDLGCKIDLDDFGTGHASIASIRRFAINRLKIDRSFVSRLDQDREQQNMIAAILTMSERLGLETLAEGVETHGEHTMLAQLGCAHVQGFGIARPMPFDEATKWIREHEANLEQTACIGRQAV</sequence>